<dbReference type="Proteomes" id="UP000572268">
    <property type="component" value="Unassembled WGS sequence"/>
</dbReference>
<gene>
    <name evidence="1" type="ORF">FOL46_007777</name>
</gene>
<dbReference type="GO" id="GO:0020037">
    <property type="term" value="F:heme binding"/>
    <property type="evidence" value="ECO:0007669"/>
    <property type="project" value="InterPro"/>
</dbReference>
<dbReference type="InterPro" id="IPR012292">
    <property type="entry name" value="Globin/Proto"/>
</dbReference>
<evidence type="ECO:0000313" key="2">
    <source>
        <dbReference type="Proteomes" id="UP000572268"/>
    </source>
</evidence>
<dbReference type="EMBL" id="JABANN010000574">
    <property type="protein sequence ID" value="KAF4656533.1"/>
    <property type="molecule type" value="Genomic_DNA"/>
</dbReference>
<dbReference type="Gene3D" id="1.10.490.10">
    <property type="entry name" value="Globins"/>
    <property type="match status" value="1"/>
</dbReference>
<protein>
    <submittedName>
        <fullName evidence="1">Uncharacterized protein</fullName>
    </submittedName>
</protein>
<organism evidence="1 2">
    <name type="scientific">Perkinsus olseni</name>
    <name type="common">Perkinsus atlanticus</name>
    <dbReference type="NCBI Taxonomy" id="32597"/>
    <lineage>
        <taxon>Eukaryota</taxon>
        <taxon>Sar</taxon>
        <taxon>Alveolata</taxon>
        <taxon>Perkinsozoa</taxon>
        <taxon>Perkinsea</taxon>
        <taxon>Perkinsida</taxon>
        <taxon>Perkinsidae</taxon>
        <taxon>Perkinsus</taxon>
    </lineage>
</organism>
<dbReference type="SUPFAM" id="SSF46458">
    <property type="entry name" value="Globin-like"/>
    <property type="match status" value="1"/>
</dbReference>
<dbReference type="GO" id="GO:0019825">
    <property type="term" value="F:oxygen binding"/>
    <property type="evidence" value="ECO:0007669"/>
    <property type="project" value="InterPro"/>
</dbReference>
<comment type="caution">
    <text evidence="1">The sequence shown here is derived from an EMBL/GenBank/DDBJ whole genome shotgun (WGS) entry which is preliminary data.</text>
</comment>
<dbReference type="AlphaFoldDB" id="A0A7J6LBJ6"/>
<reference evidence="1 2" key="1">
    <citation type="submission" date="2020-04" db="EMBL/GenBank/DDBJ databases">
        <title>Perkinsus olseni comparative genomics.</title>
        <authorList>
            <person name="Bogema D.R."/>
        </authorList>
    </citation>
    <scope>NUCLEOTIDE SEQUENCE [LARGE SCALE GENOMIC DNA]</scope>
    <source>
        <strain evidence="1">ATCC PRA-31</strain>
    </source>
</reference>
<feature type="non-terminal residue" evidence="1">
    <location>
        <position position="1"/>
    </location>
</feature>
<name>A0A7J6LBJ6_PEROL</name>
<sequence>GKYKKGPLKGILRSVVGYVNDINALTVDISCRNALATLQYRARMLQARLEKEVGKDRPEEEVNVLADSEPESATVVAKREKFERRMLADSAEVAASLESWQASLEEELSHRLSSIYEDVKERVMVPIEAKAAAVEKIVSGCGVSRTELECRLARTAALEQAADELTVRATSLNARMVWKKHIKSALESTQDTVGNLFVQFLRMQLFPANLVDIAGGRENVLALVKHFYDLSFRDPILGVLYNDKTEPHHEMFCRWFFHTAGVEKEGPSIRKVNASHKKAQHCPLRLDAPPEAGFRGDGFTRNQRNRWLLMQLKACEDFNMPLNFVRPYIHGLCAFMGVYGPFTEARPGSSGKCPMRAFEARNAINAPAAVVNSQRGPSICPVVH</sequence>
<evidence type="ECO:0000313" key="1">
    <source>
        <dbReference type="EMBL" id="KAF4656533.1"/>
    </source>
</evidence>
<dbReference type="InterPro" id="IPR009050">
    <property type="entry name" value="Globin-like_sf"/>
</dbReference>
<proteinExistence type="predicted"/>
<accession>A0A7J6LBJ6</accession>